<dbReference type="GO" id="GO:0034625">
    <property type="term" value="P:fatty acid elongation, monounsaturated fatty acid"/>
    <property type="evidence" value="ECO:0007669"/>
    <property type="project" value="TreeGrafter"/>
</dbReference>
<dbReference type="GO" id="GO:0042761">
    <property type="term" value="P:very long-chain fatty acid biosynthetic process"/>
    <property type="evidence" value="ECO:0007669"/>
    <property type="project" value="TreeGrafter"/>
</dbReference>
<dbReference type="InterPro" id="IPR002076">
    <property type="entry name" value="ELO_fam"/>
</dbReference>
<gene>
    <name evidence="13" type="ORF">NP233_g10122</name>
</gene>
<keyword evidence="4 12" id="KW-0808">Transferase</keyword>
<evidence type="ECO:0000313" key="14">
    <source>
        <dbReference type="Proteomes" id="UP001213000"/>
    </source>
</evidence>
<evidence type="ECO:0000256" key="4">
    <source>
        <dbReference type="ARBA" id="ARBA00022679"/>
    </source>
</evidence>
<dbReference type="GO" id="GO:0034626">
    <property type="term" value="P:fatty acid elongation, polyunsaturated fatty acid"/>
    <property type="evidence" value="ECO:0007669"/>
    <property type="project" value="TreeGrafter"/>
</dbReference>
<evidence type="ECO:0000256" key="2">
    <source>
        <dbReference type="ARBA" id="ARBA00007263"/>
    </source>
</evidence>
<dbReference type="PANTHER" id="PTHR11157:SF134">
    <property type="entry name" value="ELONGATION OF FATTY ACIDS PROTEIN 1-RELATED"/>
    <property type="match status" value="1"/>
</dbReference>
<evidence type="ECO:0000256" key="8">
    <source>
        <dbReference type="ARBA" id="ARBA00023098"/>
    </source>
</evidence>
<feature type="transmembrane region" description="Helical" evidence="12">
    <location>
        <begin position="164"/>
        <end position="184"/>
    </location>
</feature>
<dbReference type="GO" id="GO:0030148">
    <property type="term" value="P:sphingolipid biosynthetic process"/>
    <property type="evidence" value="ECO:0007669"/>
    <property type="project" value="TreeGrafter"/>
</dbReference>
<evidence type="ECO:0000256" key="3">
    <source>
        <dbReference type="ARBA" id="ARBA00022516"/>
    </source>
</evidence>
<sequence length="277" mass="31987">MGPIADFFSVHAPFKFPHYFTSYIVGETPLSTTPVVMSMVAGYLTTIFGIKIFMSTRQPFKLTALFQVHNLFLSLISALLLSLTIEEIVPRIWQYGLHSSLCDHKTWTPRMEFYHIINYYLKYLEFLDTVFLALKKKPLSFLHVYHHSATAVFCFLWLNAKPHSVSWVFMTINLAVHVVMYYYYYAAAAGKPVSWKKHLTAMQIVQFVIDIAVIAFGIYENYAHRYHRHLPHFGNCQIDGGPNTMAGCALLTSYLVLFLKFYAQTYNKGDRVALNNY</sequence>
<organism evidence="13 14">
    <name type="scientific">Leucocoprinus birnbaumii</name>
    <dbReference type="NCBI Taxonomy" id="56174"/>
    <lineage>
        <taxon>Eukaryota</taxon>
        <taxon>Fungi</taxon>
        <taxon>Dikarya</taxon>
        <taxon>Basidiomycota</taxon>
        <taxon>Agaricomycotina</taxon>
        <taxon>Agaricomycetes</taxon>
        <taxon>Agaricomycetidae</taxon>
        <taxon>Agaricales</taxon>
        <taxon>Agaricineae</taxon>
        <taxon>Agaricaceae</taxon>
        <taxon>Leucocoprinus</taxon>
    </lineage>
</organism>
<evidence type="ECO:0000256" key="10">
    <source>
        <dbReference type="ARBA" id="ARBA00023160"/>
    </source>
</evidence>
<dbReference type="PANTHER" id="PTHR11157">
    <property type="entry name" value="FATTY ACID ACYL TRANSFERASE-RELATED"/>
    <property type="match status" value="1"/>
</dbReference>
<evidence type="ECO:0000256" key="6">
    <source>
        <dbReference type="ARBA" id="ARBA00022832"/>
    </source>
</evidence>
<dbReference type="GO" id="GO:0009922">
    <property type="term" value="F:fatty acid elongase activity"/>
    <property type="evidence" value="ECO:0007669"/>
    <property type="project" value="UniProtKB-EC"/>
</dbReference>
<evidence type="ECO:0000256" key="11">
    <source>
        <dbReference type="ARBA" id="ARBA00047375"/>
    </source>
</evidence>
<keyword evidence="14" id="KW-1185">Reference proteome</keyword>
<dbReference type="GO" id="GO:0019367">
    <property type="term" value="P:fatty acid elongation, saturated fatty acid"/>
    <property type="evidence" value="ECO:0007669"/>
    <property type="project" value="TreeGrafter"/>
</dbReference>
<proteinExistence type="inferred from homology"/>
<comment type="subcellular location">
    <subcellularLocation>
        <location evidence="1">Membrane</location>
        <topology evidence="1">Multi-pass membrane protein</topology>
    </subcellularLocation>
</comment>
<keyword evidence="8 12" id="KW-0443">Lipid metabolism</keyword>
<dbReference type="EC" id="2.3.1.-" evidence="12"/>
<name>A0AAD5VJD6_9AGAR</name>
<feature type="transmembrane region" description="Helical" evidence="12">
    <location>
        <begin position="204"/>
        <end position="224"/>
    </location>
</feature>
<dbReference type="Proteomes" id="UP001213000">
    <property type="component" value="Unassembled WGS sequence"/>
</dbReference>
<keyword evidence="7 12" id="KW-1133">Transmembrane helix</keyword>
<reference evidence="13" key="1">
    <citation type="submission" date="2022-07" db="EMBL/GenBank/DDBJ databases">
        <title>Genome Sequence of Leucocoprinus birnbaumii.</title>
        <authorList>
            <person name="Buettner E."/>
        </authorList>
    </citation>
    <scope>NUCLEOTIDE SEQUENCE</scope>
    <source>
        <strain evidence="13">VT141</strain>
    </source>
</reference>
<evidence type="ECO:0000256" key="5">
    <source>
        <dbReference type="ARBA" id="ARBA00022692"/>
    </source>
</evidence>
<evidence type="ECO:0000256" key="12">
    <source>
        <dbReference type="RuleBase" id="RU361115"/>
    </source>
</evidence>
<dbReference type="GO" id="GO:0005789">
    <property type="term" value="C:endoplasmic reticulum membrane"/>
    <property type="evidence" value="ECO:0007669"/>
    <property type="project" value="TreeGrafter"/>
</dbReference>
<evidence type="ECO:0000256" key="1">
    <source>
        <dbReference type="ARBA" id="ARBA00004141"/>
    </source>
</evidence>
<accession>A0AAD5VJD6</accession>
<keyword evidence="3 12" id="KW-0444">Lipid biosynthesis</keyword>
<feature type="transmembrane region" description="Helical" evidence="12">
    <location>
        <begin position="35"/>
        <end position="53"/>
    </location>
</feature>
<evidence type="ECO:0000256" key="7">
    <source>
        <dbReference type="ARBA" id="ARBA00022989"/>
    </source>
</evidence>
<comment type="caution">
    <text evidence="13">The sequence shown here is derived from an EMBL/GenBank/DDBJ whole genome shotgun (WGS) entry which is preliminary data.</text>
</comment>
<keyword evidence="10 12" id="KW-0275">Fatty acid biosynthesis</keyword>
<evidence type="ECO:0000313" key="13">
    <source>
        <dbReference type="EMBL" id="KAJ3561549.1"/>
    </source>
</evidence>
<dbReference type="PROSITE" id="PS01188">
    <property type="entry name" value="ELO"/>
    <property type="match status" value="1"/>
</dbReference>
<keyword evidence="6 12" id="KW-0276">Fatty acid metabolism</keyword>
<dbReference type="InterPro" id="IPR030457">
    <property type="entry name" value="ELO_CS"/>
</dbReference>
<evidence type="ECO:0000256" key="9">
    <source>
        <dbReference type="ARBA" id="ARBA00023136"/>
    </source>
</evidence>
<comment type="similarity">
    <text evidence="2 12">Belongs to the ELO family.</text>
</comment>
<comment type="catalytic activity">
    <reaction evidence="12">
        <text>an acyl-CoA + malonyl-CoA + H(+) = a 3-oxoacyl-CoA + CO2 + CoA</text>
        <dbReference type="Rhea" id="RHEA:50252"/>
        <dbReference type="ChEBI" id="CHEBI:15378"/>
        <dbReference type="ChEBI" id="CHEBI:16526"/>
        <dbReference type="ChEBI" id="CHEBI:57287"/>
        <dbReference type="ChEBI" id="CHEBI:57384"/>
        <dbReference type="ChEBI" id="CHEBI:58342"/>
        <dbReference type="ChEBI" id="CHEBI:90726"/>
    </reaction>
    <physiologicalReaction direction="left-to-right" evidence="12">
        <dbReference type="Rhea" id="RHEA:50253"/>
    </physiologicalReaction>
</comment>
<dbReference type="EMBL" id="JANIEX010000988">
    <property type="protein sequence ID" value="KAJ3561549.1"/>
    <property type="molecule type" value="Genomic_DNA"/>
</dbReference>
<feature type="transmembrane region" description="Helical" evidence="12">
    <location>
        <begin position="65"/>
        <end position="85"/>
    </location>
</feature>
<keyword evidence="9 12" id="KW-0472">Membrane</keyword>
<protein>
    <recommendedName>
        <fullName evidence="12">Elongation of fatty acids protein</fullName>
        <ecNumber evidence="12">2.3.1.-</ecNumber>
    </recommendedName>
</protein>
<keyword evidence="5 12" id="KW-0812">Transmembrane</keyword>
<comment type="catalytic activity">
    <reaction evidence="11">
        <text>a very-long-chain acyl-CoA + malonyl-CoA + H(+) = a very-long-chain 3-oxoacyl-CoA + CO2 + CoA</text>
        <dbReference type="Rhea" id="RHEA:32727"/>
        <dbReference type="ChEBI" id="CHEBI:15378"/>
        <dbReference type="ChEBI" id="CHEBI:16526"/>
        <dbReference type="ChEBI" id="CHEBI:57287"/>
        <dbReference type="ChEBI" id="CHEBI:57384"/>
        <dbReference type="ChEBI" id="CHEBI:90725"/>
        <dbReference type="ChEBI" id="CHEBI:90736"/>
        <dbReference type="EC" id="2.3.1.199"/>
    </reaction>
</comment>
<feature type="transmembrane region" description="Helical" evidence="12">
    <location>
        <begin position="141"/>
        <end position="158"/>
    </location>
</feature>
<dbReference type="Pfam" id="PF01151">
    <property type="entry name" value="ELO"/>
    <property type="match status" value="1"/>
</dbReference>
<dbReference type="AlphaFoldDB" id="A0AAD5VJD6"/>